<evidence type="ECO:0000256" key="7">
    <source>
        <dbReference type="ARBA" id="ARBA00022695"/>
    </source>
</evidence>
<keyword evidence="6 15" id="KW-0808">Transferase</keyword>
<feature type="domain" description="Riboflavin kinase" evidence="16">
    <location>
        <begin position="189"/>
        <end position="324"/>
    </location>
</feature>
<dbReference type="InterPro" id="IPR015864">
    <property type="entry name" value="FAD_synthase"/>
</dbReference>
<evidence type="ECO:0000256" key="2">
    <source>
        <dbReference type="ARBA" id="ARBA00004726"/>
    </source>
</evidence>
<dbReference type="GO" id="GO:0008531">
    <property type="term" value="F:riboflavin kinase activity"/>
    <property type="evidence" value="ECO:0007669"/>
    <property type="project" value="UniProtKB-UniRule"/>
</dbReference>
<evidence type="ECO:0000256" key="14">
    <source>
        <dbReference type="ARBA" id="ARBA00049494"/>
    </source>
</evidence>
<dbReference type="AlphaFoldDB" id="A0A1Q2MHZ3"/>
<accession>A0A1Q2MHZ3</accession>
<dbReference type="CDD" id="cd02064">
    <property type="entry name" value="FAD_synthetase_N"/>
    <property type="match status" value="1"/>
</dbReference>
<evidence type="ECO:0000256" key="5">
    <source>
        <dbReference type="ARBA" id="ARBA00022643"/>
    </source>
</evidence>
<comment type="pathway">
    <text evidence="2 15">Cofactor biosynthesis; FAD biosynthesis; FAD from FMN: step 1/1.</text>
</comment>
<name>A0A1Q2MHZ3_9BACT</name>
<dbReference type="PANTHER" id="PTHR22749">
    <property type="entry name" value="RIBOFLAVIN KINASE/FMN ADENYLYLTRANSFERASE"/>
    <property type="match status" value="1"/>
</dbReference>
<evidence type="ECO:0000256" key="9">
    <source>
        <dbReference type="ARBA" id="ARBA00022777"/>
    </source>
</evidence>
<evidence type="ECO:0000256" key="4">
    <source>
        <dbReference type="ARBA" id="ARBA00022630"/>
    </source>
</evidence>
<dbReference type="OrthoDB" id="9803667at2"/>
<dbReference type="InterPro" id="IPR004821">
    <property type="entry name" value="Cyt_trans-like"/>
</dbReference>
<evidence type="ECO:0000256" key="12">
    <source>
        <dbReference type="ARBA" id="ARBA00023268"/>
    </source>
</evidence>
<keyword evidence="8 15" id="KW-0547">Nucleotide-binding</keyword>
<evidence type="ECO:0000256" key="11">
    <source>
        <dbReference type="ARBA" id="ARBA00022840"/>
    </source>
</evidence>
<dbReference type="NCBIfam" id="NF004160">
    <property type="entry name" value="PRK05627.1-3"/>
    <property type="match status" value="1"/>
</dbReference>
<gene>
    <name evidence="17" type="primary">ribF</name>
    <name evidence="17" type="ORF">SMSP2_02694</name>
</gene>
<evidence type="ECO:0000256" key="8">
    <source>
        <dbReference type="ARBA" id="ARBA00022741"/>
    </source>
</evidence>
<dbReference type="UniPathway" id="UPA00277">
    <property type="reaction ID" value="UER00407"/>
</dbReference>
<dbReference type="PIRSF" id="PIRSF004491">
    <property type="entry name" value="FAD_Synth"/>
    <property type="match status" value="1"/>
</dbReference>
<dbReference type="PANTHER" id="PTHR22749:SF6">
    <property type="entry name" value="RIBOFLAVIN KINASE"/>
    <property type="match status" value="1"/>
</dbReference>
<dbReference type="InterPro" id="IPR002606">
    <property type="entry name" value="Riboflavin_kinase_bac"/>
</dbReference>
<comment type="function">
    <text evidence="1">Catalyzes the phosphorylation of riboflavin to FMN followed by the adenylation of FMN to FAD.</text>
</comment>
<dbReference type="NCBIfam" id="TIGR00125">
    <property type="entry name" value="cyt_tran_rel"/>
    <property type="match status" value="1"/>
</dbReference>
<evidence type="ECO:0000256" key="1">
    <source>
        <dbReference type="ARBA" id="ARBA00002121"/>
    </source>
</evidence>
<dbReference type="EMBL" id="CP019646">
    <property type="protein sequence ID" value="AQQ72311.1"/>
    <property type="molecule type" value="Genomic_DNA"/>
</dbReference>
<dbReference type="GO" id="GO:0003919">
    <property type="term" value="F:FMN adenylyltransferase activity"/>
    <property type="evidence" value="ECO:0007669"/>
    <property type="project" value="UniProtKB-UniRule"/>
</dbReference>
<dbReference type="RefSeq" id="WP_146684516.1">
    <property type="nucleotide sequence ID" value="NZ_CP019646.1"/>
</dbReference>
<dbReference type="GO" id="GO:0006747">
    <property type="term" value="P:FAD biosynthetic process"/>
    <property type="evidence" value="ECO:0007669"/>
    <property type="project" value="UniProtKB-UniRule"/>
</dbReference>
<evidence type="ECO:0000256" key="6">
    <source>
        <dbReference type="ARBA" id="ARBA00022679"/>
    </source>
</evidence>
<dbReference type="EC" id="2.7.1.26" evidence="15"/>
<evidence type="ECO:0000259" key="16">
    <source>
        <dbReference type="SMART" id="SM00904"/>
    </source>
</evidence>
<dbReference type="InterPro" id="IPR023465">
    <property type="entry name" value="Riboflavin_kinase_dom_sf"/>
</dbReference>
<dbReference type="KEGG" id="pbas:SMSP2_02694"/>
<dbReference type="NCBIfam" id="TIGR00083">
    <property type="entry name" value="ribF"/>
    <property type="match status" value="1"/>
</dbReference>
<evidence type="ECO:0000313" key="18">
    <source>
        <dbReference type="Proteomes" id="UP000188181"/>
    </source>
</evidence>
<sequence length="329" mass="36678">MIVINEFEKALPSEKGWVVSIGNFDGLHKGHQAILKEACRLASQRNTPGVMAITFEPHPTKILRPSKAPVCITPIEHKLYLFEKAGVDAVGVVHDSYELLNMPPEKFIDEFLVGKLRPAAVVEGEDFEFGYGRSGNVDMLREVGKDRGFDVFTVELEKMSFSRGESEKIASSLIRHFIEKGRISDVTAATGRPYRLIGTVSRGRGIGKSLGFPTANLEPVSQMIPAEGVYAGWVQVSQSLEDAGRQGRLIEAVFSLGRAKTFITGHPLLIEAHILEENFSENLYDKWLAMDFVDQIRKQRRFESADELKAQIAKDCAESRRILANARFN</sequence>
<dbReference type="STRING" id="1851148.SMSP2_02694"/>
<protein>
    <recommendedName>
        <fullName evidence="15">Riboflavin biosynthesis protein</fullName>
    </recommendedName>
    <domain>
        <recommendedName>
            <fullName evidence="15">Riboflavin kinase</fullName>
            <ecNumber evidence="15">2.7.1.26</ecNumber>
        </recommendedName>
        <alternativeName>
            <fullName evidence="15">Flavokinase</fullName>
        </alternativeName>
    </domain>
    <domain>
        <recommendedName>
            <fullName evidence="15">FMN adenylyltransferase</fullName>
            <ecNumber evidence="15">2.7.7.2</ecNumber>
        </recommendedName>
        <alternativeName>
            <fullName evidence="15">FAD pyrophosphorylase</fullName>
        </alternativeName>
        <alternativeName>
            <fullName evidence="15">FAD synthase</fullName>
        </alternativeName>
    </domain>
</protein>
<comment type="catalytic activity">
    <reaction evidence="13 15">
        <text>riboflavin + ATP = FMN + ADP + H(+)</text>
        <dbReference type="Rhea" id="RHEA:14357"/>
        <dbReference type="ChEBI" id="CHEBI:15378"/>
        <dbReference type="ChEBI" id="CHEBI:30616"/>
        <dbReference type="ChEBI" id="CHEBI:57986"/>
        <dbReference type="ChEBI" id="CHEBI:58210"/>
        <dbReference type="ChEBI" id="CHEBI:456216"/>
        <dbReference type="EC" id="2.7.1.26"/>
    </reaction>
</comment>
<keyword evidence="18" id="KW-1185">Reference proteome</keyword>
<evidence type="ECO:0000256" key="10">
    <source>
        <dbReference type="ARBA" id="ARBA00022827"/>
    </source>
</evidence>
<evidence type="ECO:0000256" key="15">
    <source>
        <dbReference type="PIRNR" id="PIRNR004491"/>
    </source>
</evidence>
<dbReference type="InterPro" id="IPR015865">
    <property type="entry name" value="Riboflavin_kinase_bac/euk"/>
</dbReference>
<dbReference type="InterPro" id="IPR023468">
    <property type="entry name" value="Riboflavin_kinase"/>
</dbReference>
<dbReference type="SMART" id="SM00904">
    <property type="entry name" value="Flavokinase"/>
    <property type="match status" value="1"/>
</dbReference>
<dbReference type="Pfam" id="PF06574">
    <property type="entry name" value="FAD_syn"/>
    <property type="match status" value="1"/>
</dbReference>
<dbReference type="GO" id="GO:0009231">
    <property type="term" value="P:riboflavin biosynthetic process"/>
    <property type="evidence" value="ECO:0007669"/>
    <property type="project" value="InterPro"/>
</dbReference>
<keyword evidence="7 15" id="KW-0548">Nucleotidyltransferase</keyword>
<evidence type="ECO:0000313" key="17">
    <source>
        <dbReference type="EMBL" id="AQQ72311.1"/>
    </source>
</evidence>
<evidence type="ECO:0000256" key="13">
    <source>
        <dbReference type="ARBA" id="ARBA00047880"/>
    </source>
</evidence>
<comment type="catalytic activity">
    <reaction evidence="14 15">
        <text>FMN + ATP + H(+) = FAD + diphosphate</text>
        <dbReference type="Rhea" id="RHEA:17237"/>
        <dbReference type="ChEBI" id="CHEBI:15378"/>
        <dbReference type="ChEBI" id="CHEBI:30616"/>
        <dbReference type="ChEBI" id="CHEBI:33019"/>
        <dbReference type="ChEBI" id="CHEBI:57692"/>
        <dbReference type="ChEBI" id="CHEBI:58210"/>
        <dbReference type="EC" id="2.7.7.2"/>
    </reaction>
</comment>
<keyword evidence="10 15" id="KW-0274">FAD</keyword>
<dbReference type="SUPFAM" id="SSF52374">
    <property type="entry name" value="Nucleotidylyl transferase"/>
    <property type="match status" value="1"/>
</dbReference>
<dbReference type="InterPro" id="IPR014729">
    <property type="entry name" value="Rossmann-like_a/b/a_fold"/>
</dbReference>
<dbReference type="Gene3D" id="2.40.30.30">
    <property type="entry name" value="Riboflavin kinase-like"/>
    <property type="match status" value="1"/>
</dbReference>
<dbReference type="EC" id="2.7.7.2" evidence="15"/>
<comment type="similarity">
    <text evidence="15">Belongs to the ribF family.</text>
</comment>
<dbReference type="SUPFAM" id="SSF82114">
    <property type="entry name" value="Riboflavin kinase-like"/>
    <property type="match status" value="1"/>
</dbReference>
<keyword evidence="9 15" id="KW-0418">Kinase</keyword>
<dbReference type="Gene3D" id="3.40.50.620">
    <property type="entry name" value="HUPs"/>
    <property type="match status" value="1"/>
</dbReference>
<organism evidence="17 18">
    <name type="scientific">Limihaloglobus sulfuriphilus</name>
    <dbReference type="NCBI Taxonomy" id="1851148"/>
    <lineage>
        <taxon>Bacteria</taxon>
        <taxon>Pseudomonadati</taxon>
        <taxon>Planctomycetota</taxon>
        <taxon>Phycisphaerae</taxon>
        <taxon>Sedimentisphaerales</taxon>
        <taxon>Sedimentisphaeraceae</taxon>
        <taxon>Limihaloglobus</taxon>
    </lineage>
</organism>
<dbReference type="Pfam" id="PF01687">
    <property type="entry name" value="Flavokinase"/>
    <property type="match status" value="1"/>
</dbReference>
<keyword evidence="5 15" id="KW-0288">FMN</keyword>
<keyword evidence="12" id="KW-0511">Multifunctional enzyme</keyword>
<dbReference type="Proteomes" id="UP000188181">
    <property type="component" value="Chromosome"/>
</dbReference>
<dbReference type="UniPathway" id="UPA00276">
    <property type="reaction ID" value="UER00406"/>
</dbReference>
<reference evidence="18" key="1">
    <citation type="submission" date="2017-02" db="EMBL/GenBank/DDBJ databases">
        <title>Comparative genomics and description of representatives of a novel lineage of planctomycetes thriving in anoxic sediments.</title>
        <authorList>
            <person name="Spring S."/>
            <person name="Bunk B."/>
            <person name="Sproer C."/>
        </authorList>
    </citation>
    <scope>NUCLEOTIDE SEQUENCE [LARGE SCALE GENOMIC DNA]</scope>
    <source>
        <strain evidence="18">SM-Chi-D1</strain>
    </source>
</reference>
<evidence type="ECO:0000256" key="3">
    <source>
        <dbReference type="ARBA" id="ARBA00005201"/>
    </source>
</evidence>
<keyword evidence="11 15" id="KW-0067">ATP-binding</keyword>
<proteinExistence type="inferred from homology"/>
<dbReference type="GO" id="GO:0009398">
    <property type="term" value="P:FMN biosynthetic process"/>
    <property type="evidence" value="ECO:0007669"/>
    <property type="project" value="UniProtKB-UniRule"/>
</dbReference>
<comment type="pathway">
    <text evidence="3 15">Cofactor biosynthesis; FMN biosynthesis; FMN from riboflavin (ATP route): step 1/1.</text>
</comment>
<dbReference type="GO" id="GO:0005524">
    <property type="term" value="F:ATP binding"/>
    <property type="evidence" value="ECO:0007669"/>
    <property type="project" value="UniProtKB-UniRule"/>
</dbReference>
<keyword evidence="4 15" id="KW-0285">Flavoprotein</keyword>